<dbReference type="AlphaFoldDB" id="A0A0V0GN69"/>
<name>A0A0V0GN69_SOLCH</name>
<proteinExistence type="predicted"/>
<organism evidence="1">
    <name type="scientific">Solanum chacoense</name>
    <name type="common">Chaco potato</name>
    <dbReference type="NCBI Taxonomy" id="4108"/>
    <lineage>
        <taxon>Eukaryota</taxon>
        <taxon>Viridiplantae</taxon>
        <taxon>Streptophyta</taxon>
        <taxon>Embryophyta</taxon>
        <taxon>Tracheophyta</taxon>
        <taxon>Spermatophyta</taxon>
        <taxon>Magnoliopsida</taxon>
        <taxon>eudicotyledons</taxon>
        <taxon>Gunneridae</taxon>
        <taxon>Pentapetalae</taxon>
        <taxon>asterids</taxon>
        <taxon>lamiids</taxon>
        <taxon>Solanales</taxon>
        <taxon>Solanaceae</taxon>
        <taxon>Solanoideae</taxon>
        <taxon>Solaneae</taxon>
        <taxon>Solanum</taxon>
    </lineage>
</organism>
<sequence>MYLHLALHCYNEYNLLSFDEFHCDLLIRINNHLSFPSIRPKNSYFVRTVLSKHCSFLTCLCIDLTLLDP</sequence>
<reference evidence="1" key="1">
    <citation type="submission" date="2015-12" db="EMBL/GenBank/DDBJ databases">
        <title>Gene expression during late stages of embryo sac development: a critical building block for successful pollen-pistil interactions.</title>
        <authorList>
            <person name="Liu Y."/>
            <person name="Joly V."/>
            <person name="Sabar M."/>
            <person name="Matton D.P."/>
        </authorList>
    </citation>
    <scope>NUCLEOTIDE SEQUENCE</scope>
</reference>
<protein>
    <submittedName>
        <fullName evidence="1">Putative ovule protein</fullName>
    </submittedName>
</protein>
<evidence type="ECO:0000313" key="1">
    <source>
        <dbReference type="EMBL" id="JAP09548.1"/>
    </source>
</evidence>
<accession>A0A0V0GN69</accession>
<dbReference type="EMBL" id="GEDG01034802">
    <property type="protein sequence ID" value="JAP09548.1"/>
    <property type="molecule type" value="Transcribed_RNA"/>
</dbReference>